<keyword evidence="6" id="KW-1185">Reference proteome</keyword>
<dbReference type="SMART" id="SM00052">
    <property type="entry name" value="EAL"/>
    <property type="match status" value="1"/>
</dbReference>
<dbReference type="CDD" id="cd01948">
    <property type="entry name" value="EAL"/>
    <property type="match status" value="1"/>
</dbReference>
<dbReference type="OrthoDB" id="23692at2"/>
<feature type="domain" description="PAC" evidence="2">
    <location>
        <begin position="236"/>
        <end position="288"/>
    </location>
</feature>
<comment type="caution">
    <text evidence="5">The sequence shown here is derived from an EMBL/GenBank/DDBJ whole genome shotgun (WGS) entry which is preliminary data.</text>
</comment>
<proteinExistence type="predicted"/>
<dbReference type="SUPFAM" id="SSF55073">
    <property type="entry name" value="Nucleotide cyclase"/>
    <property type="match status" value="1"/>
</dbReference>
<feature type="domain" description="GGDEF" evidence="4">
    <location>
        <begin position="318"/>
        <end position="452"/>
    </location>
</feature>
<dbReference type="InterPro" id="IPR035919">
    <property type="entry name" value="EAL_sf"/>
</dbReference>
<dbReference type="Pfam" id="PF08448">
    <property type="entry name" value="PAS_4"/>
    <property type="match status" value="1"/>
</dbReference>
<dbReference type="InterPro" id="IPR001633">
    <property type="entry name" value="EAL_dom"/>
</dbReference>
<evidence type="ECO:0000313" key="6">
    <source>
        <dbReference type="Proteomes" id="UP000323454"/>
    </source>
</evidence>
<dbReference type="Pfam" id="PF00563">
    <property type="entry name" value="EAL"/>
    <property type="match status" value="1"/>
</dbReference>
<feature type="region of interest" description="Disordered" evidence="1">
    <location>
        <begin position="1"/>
        <end position="22"/>
    </location>
</feature>
<reference evidence="5 6" key="1">
    <citation type="submission" date="2019-09" db="EMBL/GenBank/DDBJ databases">
        <title>Goodfellowia gen. nov., a new genus of the Pseudonocardineae related to Actinoalloteichus, containing Goodfellowia coeruleoviolacea gen. nov., comb. nov. gen. nov., comb. nov.</title>
        <authorList>
            <person name="Labeda D."/>
        </authorList>
    </citation>
    <scope>NUCLEOTIDE SEQUENCE [LARGE SCALE GENOMIC DNA]</scope>
    <source>
        <strain evidence="5 6">AN110305</strain>
    </source>
</reference>
<dbReference type="InterPro" id="IPR000160">
    <property type="entry name" value="GGDEF_dom"/>
</dbReference>
<dbReference type="PANTHER" id="PTHR44757">
    <property type="entry name" value="DIGUANYLATE CYCLASE DGCP"/>
    <property type="match status" value="1"/>
</dbReference>
<dbReference type="PROSITE" id="PS50883">
    <property type="entry name" value="EAL"/>
    <property type="match status" value="1"/>
</dbReference>
<dbReference type="InterPro" id="IPR035965">
    <property type="entry name" value="PAS-like_dom_sf"/>
</dbReference>
<dbReference type="NCBIfam" id="TIGR00254">
    <property type="entry name" value="GGDEF"/>
    <property type="match status" value="1"/>
</dbReference>
<dbReference type="PROSITE" id="PS50113">
    <property type="entry name" value="PAC"/>
    <property type="match status" value="1"/>
</dbReference>
<evidence type="ECO:0000259" key="4">
    <source>
        <dbReference type="PROSITE" id="PS50887"/>
    </source>
</evidence>
<dbReference type="Gene3D" id="3.30.450.20">
    <property type="entry name" value="PAS domain"/>
    <property type="match status" value="1"/>
</dbReference>
<reference evidence="5 6" key="2">
    <citation type="submission" date="2019-09" db="EMBL/GenBank/DDBJ databases">
        <authorList>
            <person name="Jin C."/>
        </authorList>
    </citation>
    <scope>NUCLEOTIDE SEQUENCE [LARGE SCALE GENOMIC DNA]</scope>
    <source>
        <strain evidence="5 6">AN110305</strain>
    </source>
</reference>
<dbReference type="Gene3D" id="3.30.70.270">
    <property type="match status" value="1"/>
</dbReference>
<dbReference type="SMART" id="SM00091">
    <property type="entry name" value="PAS"/>
    <property type="match status" value="1"/>
</dbReference>
<evidence type="ECO:0000259" key="2">
    <source>
        <dbReference type="PROSITE" id="PS50113"/>
    </source>
</evidence>
<dbReference type="AlphaFoldDB" id="A0A5B2WXQ4"/>
<evidence type="ECO:0000256" key="1">
    <source>
        <dbReference type="SAM" id="MobiDB-lite"/>
    </source>
</evidence>
<dbReference type="SMART" id="SM00267">
    <property type="entry name" value="GGDEF"/>
    <property type="match status" value="1"/>
</dbReference>
<dbReference type="InterPro" id="IPR029787">
    <property type="entry name" value="Nucleotide_cyclase"/>
</dbReference>
<evidence type="ECO:0000259" key="3">
    <source>
        <dbReference type="PROSITE" id="PS50883"/>
    </source>
</evidence>
<dbReference type="CDD" id="cd00130">
    <property type="entry name" value="PAS"/>
    <property type="match status" value="1"/>
</dbReference>
<dbReference type="NCBIfam" id="TIGR00229">
    <property type="entry name" value="sensory_box"/>
    <property type="match status" value="1"/>
</dbReference>
<dbReference type="Gene3D" id="3.20.20.450">
    <property type="entry name" value="EAL domain"/>
    <property type="match status" value="1"/>
</dbReference>
<dbReference type="SUPFAM" id="SSF141868">
    <property type="entry name" value="EAL domain-like"/>
    <property type="match status" value="1"/>
</dbReference>
<feature type="domain" description="EAL" evidence="3">
    <location>
        <begin position="461"/>
        <end position="715"/>
    </location>
</feature>
<dbReference type="InterPro" id="IPR043128">
    <property type="entry name" value="Rev_trsase/Diguanyl_cyclase"/>
</dbReference>
<dbReference type="PROSITE" id="PS50887">
    <property type="entry name" value="GGDEF"/>
    <property type="match status" value="1"/>
</dbReference>
<evidence type="ECO:0000313" key="5">
    <source>
        <dbReference type="EMBL" id="KAA2255472.1"/>
    </source>
</evidence>
<dbReference type="CDD" id="cd01949">
    <property type="entry name" value="GGDEF"/>
    <property type="match status" value="1"/>
</dbReference>
<dbReference type="Pfam" id="PF00990">
    <property type="entry name" value="GGDEF"/>
    <property type="match status" value="1"/>
</dbReference>
<dbReference type="InterPro" id="IPR000014">
    <property type="entry name" value="PAS"/>
</dbReference>
<dbReference type="SUPFAM" id="SSF55785">
    <property type="entry name" value="PYP-like sensor domain (PAS domain)"/>
    <property type="match status" value="1"/>
</dbReference>
<dbReference type="RefSeq" id="WP_149852880.1">
    <property type="nucleotide sequence ID" value="NZ_VUOB01000056.1"/>
</dbReference>
<name>A0A5B2WXQ4_9PSEU</name>
<accession>A0A5B2WXQ4</accession>
<dbReference type="Proteomes" id="UP000323454">
    <property type="component" value="Unassembled WGS sequence"/>
</dbReference>
<organism evidence="5 6">
    <name type="scientific">Solihabitans fulvus</name>
    <dbReference type="NCBI Taxonomy" id="1892852"/>
    <lineage>
        <taxon>Bacteria</taxon>
        <taxon>Bacillati</taxon>
        <taxon>Actinomycetota</taxon>
        <taxon>Actinomycetes</taxon>
        <taxon>Pseudonocardiales</taxon>
        <taxon>Pseudonocardiaceae</taxon>
        <taxon>Solihabitans</taxon>
    </lineage>
</organism>
<dbReference type="InterPro" id="IPR000700">
    <property type="entry name" value="PAS-assoc_C"/>
</dbReference>
<dbReference type="InterPro" id="IPR013656">
    <property type="entry name" value="PAS_4"/>
</dbReference>
<dbReference type="PANTHER" id="PTHR44757:SF2">
    <property type="entry name" value="BIOFILM ARCHITECTURE MAINTENANCE PROTEIN MBAA"/>
    <property type="match status" value="1"/>
</dbReference>
<protein>
    <submittedName>
        <fullName evidence="5">Diguanylate cyclase</fullName>
    </submittedName>
</protein>
<dbReference type="InterPro" id="IPR052155">
    <property type="entry name" value="Biofilm_reg_signaling"/>
</dbReference>
<sequence>MTLPLPGEPTPAAASRTASDRARERSRIARKWAYLATRTTYVPLPQNELERELAALFDVMVVAVTGDRPGDIAAAVGTRLVELHCVGHDCLRNTVEVLGKSLLAQPELQLVVRLGDRVVSALAGLTASYLEATQQSVLDQQHAISAALNRAAQGVQRNLRVSEARFEQVFATSAGGIAITDLDGRFVRTNEALCETLHRTDEAFAELTIFDLAPASDGPALRDAYRGLLAGDTTKVSRRQQLVRRDGELVPTSLAVSLLRDADGAPTHFVTIVQDDSEVTLLLGQLNQQALHDALTGLPNRQFFTSQLETVLHQATPETTTLYHLDLDAFALITNGLGRAAGDRLLKQVADRLTSVFVEKKAMVARVGGDEFAVLVQDSASTQEVEDTATRINEELSEPLFANGKGVAASASIGIVHHPPAGIDAGELLRAADSTLRRTQRSGHRQWSLFHPEQDRAERARFDLAATMPGAWEIGEIHVVYQPIVRLDDRRLAGIEALLRWEHPEFGAIEHDRCVELAESTGLILPLGQWLLRSAAEQLLWWHEQHGCALPLRLGLTPNQSCDPDLVRWVLDALSDTGMRAQQLELAMPAQTLLTEDSEAAESLKALADTGILVAADGLGSAGDLACLEDLPIRSTRIAGWLVKRLAQPNGRNGPLARALPDLVSLAHEVDVTVDVADIRAVWQADWWRQAGVDNARGPLFADAGAADCITPMLG</sequence>
<dbReference type="EMBL" id="VUOB01000056">
    <property type="protein sequence ID" value="KAA2255472.1"/>
    <property type="molecule type" value="Genomic_DNA"/>
</dbReference>
<gene>
    <name evidence="5" type="ORF">F0L68_28310</name>
</gene>